<dbReference type="InterPro" id="IPR011250">
    <property type="entry name" value="OMP/PagP_B-barrel"/>
</dbReference>
<evidence type="ECO:0000256" key="2">
    <source>
        <dbReference type="SAM" id="SignalP"/>
    </source>
</evidence>
<dbReference type="SUPFAM" id="SSF56925">
    <property type="entry name" value="OMPA-like"/>
    <property type="match status" value="1"/>
</dbReference>
<protein>
    <recommendedName>
        <fullName evidence="3">Outer membrane protein beta-barrel domain-containing protein</fullName>
    </recommendedName>
</protein>
<dbReference type="Gene3D" id="2.40.160.20">
    <property type="match status" value="1"/>
</dbReference>
<dbReference type="STRING" id="1080227.A8L45_06320"/>
<dbReference type="RefSeq" id="WP_068900360.1">
    <property type="nucleotide sequence ID" value="NZ_JBHUIF010000004.1"/>
</dbReference>
<evidence type="ECO:0000313" key="5">
    <source>
        <dbReference type="Proteomes" id="UP000094936"/>
    </source>
</evidence>
<dbReference type="Proteomes" id="UP000094936">
    <property type="component" value="Unassembled WGS sequence"/>
</dbReference>
<keyword evidence="5" id="KW-1185">Reference proteome</keyword>
<sequence length="191" mass="20912">MKKNILALSLFAACSAHASAADTSFFYIGGGYGNTSNVKFSDDKGHSASYDVSKKTKRIYTGIRFNRFAALEGQYTDYGDPKVGKLDASSVTVLGNFGFTTDIGVRPFVNLGLGITAYNSGQNKKHKNEKDGRPSVRYGFGVEYTPKQLPQISVRLASEHDKVFMDNEDRAVNNPTMDLGSVYLGVSYNLY</sequence>
<dbReference type="EMBL" id="LYBM01000008">
    <property type="protein sequence ID" value="ODA34336.1"/>
    <property type="molecule type" value="Genomic_DNA"/>
</dbReference>
<evidence type="ECO:0000256" key="1">
    <source>
        <dbReference type="ARBA" id="ARBA00022729"/>
    </source>
</evidence>
<dbReference type="OrthoDB" id="6214129at2"/>
<gene>
    <name evidence="4" type="ORF">A8L45_06320</name>
</gene>
<name>A0A1C3EM75_9GAMM</name>
<accession>A0A1C3EM75</accession>
<organism evidence="4 5">
    <name type="scientific">Veronia pacifica</name>
    <dbReference type="NCBI Taxonomy" id="1080227"/>
    <lineage>
        <taxon>Bacteria</taxon>
        <taxon>Pseudomonadati</taxon>
        <taxon>Pseudomonadota</taxon>
        <taxon>Gammaproteobacteria</taxon>
        <taxon>Vibrionales</taxon>
        <taxon>Vibrionaceae</taxon>
        <taxon>Veronia</taxon>
    </lineage>
</organism>
<reference evidence="4 5" key="1">
    <citation type="submission" date="2016-05" db="EMBL/GenBank/DDBJ databases">
        <title>Genomic Taxonomy of the Vibrionaceae.</title>
        <authorList>
            <person name="Gomez-Gil B."/>
            <person name="Enciso-Ibarra J."/>
        </authorList>
    </citation>
    <scope>NUCLEOTIDE SEQUENCE [LARGE SCALE GENOMIC DNA]</scope>
    <source>
        <strain evidence="4 5">CAIM 1920</strain>
    </source>
</reference>
<evidence type="ECO:0000259" key="3">
    <source>
        <dbReference type="Pfam" id="PF13505"/>
    </source>
</evidence>
<evidence type="ECO:0000313" key="4">
    <source>
        <dbReference type="EMBL" id="ODA34336.1"/>
    </source>
</evidence>
<dbReference type="InterPro" id="IPR027385">
    <property type="entry name" value="Beta-barrel_OMP"/>
</dbReference>
<keyword evidence="1 2" id="KW-0732">Signal</keyword>
<proteinExistence type="predicted"/>
<feature type="domain" description="Outer membrane protein beta-barrel" evidence="3">
    <location>
        <begin position="7"/>
        <end position="189"/>
    </location>
</feature>
<dbReference type="Pfam" id="PF13505">
    <property type="entry name" value="OMP_b-brl"/>
    <property type="match status" value="1"/>
</dbReference>
<dbReference type="AlphaFoldDB" id="A0A1C3EM75"/>
<comment type="caution">
    <text evidence="4">The sequence shown here is derived from an EMBL/GenBank/DDBJ whole genome shotgun (WGS) entry which is preliminary data.</text>
</comment>
<feature type="signal peptide" evidence="2">
    <location>
        <begin position="1"/>
        <end position="20"/>
    </location>
</feature>
<feature type="chain" id="PRO_5008673270" description="Outer membrane protein beta-barrel domain-containing protein" evidence="2">
    <location>
        <begin position="21"/>
        <end position="191"/>
    </location>
</feature>